<evidence type="ECO:0000259" key="10">
    <source>
        <dbReference type="Pfam" id="PF02397"/>
    </source>
</evidence>
<keyword evidence="12" id="KW-1185">Reference proteome</keyword>
<dbReference type="InterPro" id="IPR003362">
    <property type="entry name" value="Bact_transf"/>
</dbReference>
<dbReference type="Proteomes" id="UP000236327">
    <property type="component" value="Unassembled WGS sequence"/>
</dbReference>
<keyword evidence="3" id="KW-1003">Cell membrane</keyword>
<organism evidence="11 12">
    <name type="scientific">Novosphingobium guangzhouense</name>
    <dbReference type="NCBI Taxonomy" id="1850347"/>
    <lineage>
        <taxon>Bacteria</taxon>
        <taxon>Pseudomonadati</taxon>
        <taxon>Pseudomonadota</taxon>
        <taxon>Alphaproteobacteria</taxon>
        <taxon>Sphingomonadales</taxon>
        <taxon>Sphingomonadaceae</taxon>
        <taxon>Novosphingobium</taxon>
    </lineage>
</organism>
<keyword evidence="6 9" id="KW-1133">Transmembrane helix</keyword>
<keyword evidence="8" id="KW-0270">Exopolysaccharide synthesis</keyword>
<evidence type="ECO:0000256" key="3">
    <source>
        <dbReference type="ARBA" id="ARBA00022475"/>
    </source>
</evidence>
<dbReference type="Pfam" id="PF02397">
    <property type="entry name" value="Bac_transf"/>
    <property type="match status" value="1"/>
</dbReference>
<evidence type="ECO:0000256" key="9">
    <source>
        <dbReference type="SAM" id="Phobius"/>
    </source>
</evidence>
<accession>A0A2K2G163</accession>
<feature type="transmembrane region" description="Helical" evidence="9">
    <location>
        <begin position="15"/>
        <end position="38"/>
    </location>
</feature>
<comment type="subcellular location">
    <subcellularLocation>
        <location evidence="1">Cell membrane</location>
    </subcellularLocation>
</comment>
<dbReference type="OrthoDB" id="9808602at2"/>
<sequence>MIAPPENVLSRPIDIALSLALLVLFLPVLILIAMAVWLDDRGPVIFAQRRVGRNGRMFRCLKFRSMRVDAQQVLGAMLREDAALRALWERDHKLPRDPRITRLGRYLRLTSLDELPQLVNVLRGDMSIVGPRPIVEAEVPRYGRYIHHYYAVRPGLTGLWQVSGRSSVTYRRRVAADVTYIRARTLTFDARILFATIPAVVLGRGSC</sequence>
<evidence type="ECO:0000256" key="7">
    <source>
        <dbReference type="ARBA" id="ARBA00023136"/>
    </source>
</evidence>
<dbReference type="GO" id="GO:0000271">
    <property type="term" value="P:polysaccharide biosynthetic process"/>
    <property type="evidence" value="ECO:0007669"/>
    <property type="project" value="UniProtKB-KW"/>
</dbReference>
<dbReference type="PANTHER" id="PTHR30576:SF4">
    <property type="entry name" value="UNDECAPRENYL-PHOSPHATE GALACTOSE PHOSPHOTRANSFERASE"/>
    <property type="match status" value="1"/>
</dbReference>
<keyword evidence="7 9" id="KW-0472">Membrane</keyword>
<dbReference type="AlphaFoldDB" id="A0A2K2G163"/>
<evidence type="ECO:0000256" key="5">
    <source>
        <dbReference type="ARBA" id="ARBA00022692"/>
    </source>
</evidence>
<dbReference type="RefSeq" id="WP_103095989.1">
    <property type="nucleotide sequence ID" value="NZ_LYMM01000031.1"/>
</dbReference>
<reference evidence="11 12" key="1">
    <citation type="submission" date="2016-05" db="EMBL/GenBank/DDBJ databases">
        <title>Complete genome sequence of Novosphingobium guangzhouense SA925(T).</title>
        <authorList>
            <person name="Sha S."/>
        </authorList>
    </citation>
    <scope>NUCLEOTIDE SEQUENCE [LARGE SCALE GENOMIC DNA]</scope>
    <source>
        <strain evidence="11 12">SA925</strain>
    </source>
</reference>
<evidence type="ECO:0000313" key="12">
    <source>
        <dbReference type="Proteomes" id="UP000236327"/>
    </source>
</evidence>
<proteinExistence type="inferred from homology"/>
<evidence type="ECO:0000256" key="6">
    <source>
        <dbReference type="ARBA" id="ARBA00022989"/>
    </source>
</evidence>
<gene>
    <name evidence="11" type="ORF">A8V01_18685</name>
</gene>
<comment type="caution">
    <text evidence="11">The sequence shown here is derived from an EMBL/GenBank/DDBJ whole genome shotgun (WGS) entry which is preliminary data.</text>
</comment>
<evidence type="ECO:0000313" key="11">
    <source>
        <dbReference type="EMBL" id="PNU04795.1"/>
    </source>
</evidence>
<name>A0A2K2G163_9SPHN</name>
<keyword evidence="5 9" id="KW-0812">Transmembrane</keyword>
<evidence type="ECO:0000256" key="4">
    <source>
        <dbReference type="ARBA" id="ARBA00022679"/>
    </source>
</evidence>
<evidence type="ECO:0000256" key="1">
    <source>
        <dbReference type="ARBA" id="ARBA00004236"/>
    </source>
</evidence>
<dbReference type="EMBL" id="LYMM01000031">
    <property type="protein sequence ID" value="PNU04795.1"/>
    <property type="molecule type" value="Genomic_DNA"/>
</dbReference>
<keyword evidence="4 11" id="KW-0808">Transferase</keyword>
<comment type="similarity">
    <text evidence="2">Belongs to the bacterial sugar transferase family.</text>
</comment>
<dbReference type="PANTHER" id="PTHR30576">
    <property type="entry name" value="COLANIC BIOSYNTHESIS UDP-GLUCOSE LIPID CARRIER TRANSFERASE"/>
    <property type="match status" value="1"/>
</dbReference>
<feature type="domain" description="Bacterial sugar transferase" evidence="10">
    <location>
        <begin position="11"/>
        <end position="201"/>
    </location>
</feature>
<dbReference type="GO" id="GO:0016780">
    <property type="term" value="F:phosphotransferase activity, for other substituted phosphate groups"/>
    <property type="evidence" value="ECO:0007669"/>
    <property type="project" value="TreeGrafter"/>
</dbReference>
<evidence type="ECO:0000256" key="2">
    <source>
        <dbReference type="ARBA" id="ARBA00006464"/>
    </source>
</evidence>
<dbReference type="GO" id="GO:0005886">
    <property type="term" value="C:plasma membrane"/>
    <property type="evidence" value="ECO:0007669"/>
    <property type="project" value="UniProtKB-SubCell"/>
</dbReference>
<evidence type="ECO:0000256" key="8">
    <source>
        <dbReference type="ARBA" id="ARBA00023169"/>
    </source>
</evidence>
<protein>
    <submittedName>
        <fullName evidence="11">UDP-phosphate galactose phosphotransferase</fullName>
    </submittedName>
</protein>